<proteinExistence type="predicted"/>
<keyword evidence="3" id="KW-1185">Reference proteome</keyword>
<name>A0ABW2GSL8_9ACTN</name>
<dbReference type="EMBL" id="JBHTAC010000009">
    <property type="protein sequence ID" value="MFC7243017.1"/>
    <property type="molecule type" value="Genomic_DNA"/>
</dbReference>
<keyword evidence="1" id="KW-0812">Transmembrane</keyword>
<reference evidence="3" key="1">
    <citation type="journal article" date="2019" name="Int. J. Syst. Evol. Microbiol.">
        <title>The Global Catalogue of Microorganisms (GCM) 10K type strain sequencing project: providing services to taxonomists for standard genome sequencing and annotation.</title>
        <authorList>
            <consortium name="The Broad Institute Genomics Platform"/>
            <consortium name="The Broad Institute Genome Sequencing Center for Infectious Disease"/>
            <person name="Wu L."/>
            <person name="Ma J."/>
        </authorList>
    </citation>
    <scope>NUCLEOTIDE SEQUENCE [LARGE SCALE GENOMIC DNA]</scope>
    <source>
        <strain evidence="3">CGMCC 1.9106</strain>
    </source>
</reference>
<dbReference type="RefSeq" id="WP_376806269.1">
    <property type="nucleotide sequence ID" value="NZ_JBHTAC010000009.1"/>
</dbReference>
<keyword evidence="1" id="KW-0472">Membrane</keyword>
<accession>A0ABW2GSL8</accession>
<sequence length="119" mass="12151">MPFTNYFPALIAGLIIGLAYKKRGDIGPAASNLALAAGISMVLNSVLVATGISFLDDMATDWASLGQEVPSAWRIAQNALTPFSAVLEVVAIALLAAAVFVPRSAAPASQPTSPAAVEP</sequence>
<evidence type="ECO:0000256" key="1">
    <source>
        <dbReference type="SAM" id="Phobius"/>
    </source>
</evidence>
<gene>
    <name evidence="2" type="ORF">ACFQO7_11080</name>
</gene>
<evidence type="ECO:0000313" key="3">
    <source>
        <dbReference type="Proteomes" id="UP001596392"/>
    </source>
</evidence>
<feature type="transmembrane region" description="Helical" evidence="1">
    <location>
        <begin position="75"/>
        <end position="101"/>
    </location>
</feature>
<protein>
    <submittedName>
        <fullName evidence="2">Uncharacterized protein</fullName>
    </submittedName>
</protein>
<organism evidence="2 3">
    <name type="scientific">Catellatospora aurea</name>
    <dbReference type="NCBI Taxonomy" id="1337874"/>
    <lineage>
        <taxon>Bacteria</taxon>
        <taxon>Bacillati</taxon>
        <taxon>Actinomycetota</taxon>
        <taxon>Actinomycetes</taxon>
        <taxon>Micromonosporales</taxon>
        <taxon>Micromonosporaceae</taxon>
        <taxon>Catellatospora</taxon>
    </lineage>
</organism>
<feature type="transmembrane region" description="Helical" evidence="1">
    <location>
        <begin position="6"/>
        <end position="21"/>
    </location>
</feature>
<keyword evidence="1" id="KW-1133">Transmembrane helix</keyword>
<dbReference type="Proteomes" id="UP001596392">
    <property type="component" value="Unassembled WGS sequence"/>
</dbReference>
<comment type="caution">
    <text evidence="2">The sequence shown here is derived from an EMBL/GenBank/DDBJ whole genome shotgun (WGS) entry which is preliminary data.</text>
</comment>
<evidence type="ECO:0000313" key="2">
    <source>
        <dbReference type="EMBL" id="MFC7243017.1"/>
    </source>
</evidence>
<dbReference type="Gene3D" id="1.10.1760.20">
    <property type="match status" value="1"/>
</dbReference>
<feature type="transmembrane region" description="Helical" evidence="1">
    <location>
        <begin position="33"/>
        <end position="55"/>
    </location>
</feature>